<organism evidence="2 3">
    <name type="scientific">Burkholderia arboris</name>
    <dbReference type="NCBI Taxonomy" id="488730"/>
    <lineage>
        <taxon>Bacteria</taxon>
        <taxon>Pseudomonadati</taxon>
        <taxon>Pseudomonadota</taxon>
        <taxon>Betaproteobacteria</taxon>
        <taxon>Burkholderiales</taxon>
        <taxon>Burkholderiaceae</taxon>
        <taxon>Burkholderia</taxon>
        <taxon>Burkholderia cepacia complex</taxon>
    </lineage>
</organism>
<feature type="compositionally biased region" description="Low complexity" evidence="1">
    <location>
        <begin position="66"/>
        <end position="80"/>
    </location>
</feature>
<evidence type="ECO:0000256" key="1">
    <source>
        <dbReference type="SAM" id="MobiDB-lite"/>
    </source>
</evidence>
<feature type="compositionally biased region" description="Basic and acidic residues" evidence="1">
    <location>
        <begin position="106"/>
        <end position="127"/>
    </location>
</feature>
<reference evidence="2 3" key="1">
    <citation type="submission" date="2019-09" db="EMBL/GenBank/DDBJ databases">
        <authorList>
            <person name="Depoorter E."/>
        </authorList>
    </citation>
    <scope>NUCLEOTIDE SEQUENCE [LARGE SCALE GENOMIC DNA]</scope>
    <source>
        <strain evidence="2">LMG 24066</strain>
    </source>
</reference>
<dbReference type="Proteomes" id="UP000494172">
    <property type="component" value="Unassembled WGS sequence"/>
</dbReference>
<sequence length="243" mass="27082">MSRERCLHRAPPGANSCASRPRWYFRVRDRAVAAEPRPYRPLRRMSVRGPLQTGSIFPASRHSLAERAPPSGRASASRHPSPSRRQRIGPSAGTWRRGGIDSALDPEPRRIDHARGVSAGKRERGDRCSTTPRFVDIKTPSLHAASGSPAIGTGVDREAWLEGAYNHAGSLPVPNGRVDRGLAETVKIDEWSGDRAIHMIGPIPWFRTSIDARLSTLRAATQAFWRRHDEHRKIRRIQATGYE</sequence>
<proteinExistence type="predicted"/>
<protein>
    <submittedName>
        <fullName evidence="2">Uncharacterized protein</fullName>
    </submittedName>
</protein>
<feature type="region of interest" description="Disordered" evidence="1">
    <location>
        <begin position="52"/>
        <end position="132"/>
    </location>
</feature>
<name>A0A9Q9UUL7_9BURK</name>
<evidence type="ECO:0000313" key="2">
    <source>
        <dbReference type="EMBL" id="VWC39712.1"/>
    </source>
</evidence>
<dbReference type="EMBL" id="CABVPX010000045">
    <property type="protein sequence ID" value="VWC39712.1"/>
    <property type="molecule type" value="Genomic_DNA"/>
</dbReference>
<evidence type="ECO:0000313" key="3">
    <source>
        <dbReference type="Proteomes" id="UP000494172"/>
    </source>
</evidence>
<comment type="caution">
    <text evidence="2">The sequence shown here is derived from an EMBL/GenBank/DDBJ whole genome shotgun (WGS) entry which is preliminary data.</text>
</comment>
<gene>
    <name evidence="2" type="ORF">BAR24066_06878</name>
</gene>
<accession>A0A9Q9UUL7</accession>
<dbReference type="AlphaFoldDB" id="A0A9Q9UUL7"/>